<dbReference type="EMBL" id="CAADEW010000012">
    <property type="protein sequence ID" value="VFJ46134.1"/>
    <property type="molecule type" value="Genomic_DNA"/>
</dbReference>
<evidence type="ECO:0000313" key="1">
    <source>
        <dbReference type="EMBL" id="VFJ46134.1"/>
    </source>
</evidence>
<name>A0A450S3C4_9GAMM</name>
<gene>
    <name evidence="1" type="ORF">BECKFW1821A_GA0114235_101225</name>
</gene>
<accession>A0A450S3C4</accession>
<proteinExistence type="predicted"/>
<reference evidence="1" key="1">
    <citation type="submission" date="2019-02" db="EMBL/GenBank/DDBJ databases">
        <authorList>
            <person name="Gruber-Vodicka R. H."/>
            <person name="Seah K. B. B."/>
        </authorList>
    </citation>
    <scope>NUCLEOTIDE SEQUENCE</scope>
    <source>
        <strain evidence="1">BECK_BZ15</strain>
    </source>
</reference>
<dbReference type="AlphaFoldDB" id="A0A450S3C4"/>
<sequence>MKSYHFLGSFFRYEEAAVTYEGKIEMPGDLKKPKPKKGGGGGAPPVRKVSVQDMITKIRETFHISDEEALYIREVSEEKLKDQSILQTIAANKTDIIFLENIFKGEVNLGIQDAYAVHNLYEQLFDSRYTDKVAIFDIMAFTVIRKGLELAEAA</sequence>
<protein>
    <submittedName>
        <fullName evidence="1">Type I restriction enzyme, R subunit</fullName>
    </submittedName>
</protein>
<organism evidence="1">
    <name type="scientific">Candidatus Kentrum sp. FW</name>
    <dbReference type="NCBI Taxonomy" id="2126338"/>
    <lineage>
        <taxon>Bacteria</taxon>
        <taxon>Pseudomonadati</taxon>
        <taxon>Pseudomonadota</taxon>
        <taxon>Gammaproteobacteria</taxon>
        <taxon>Candidatus Kentrum</taxon>
    </lineage>
</organism>